<comment type="similarity">
    <text evidence="5">Belongs to the protein kinase superfamily.</text>
</comment>
<sequence length="319" mass="36204">MVPFHQQISGTPPKRASGEDIGPKQTDSNNSSNRKQQVQVQQQKPKQNIGSNNKGPNRRIKRKKHDRTVSTDDDGIIEYENGPKKSPSNRKRQASAKKNCSGPFSIGSKLKTPNNIYSFVRHVGSGGYGEVYHVRDSGGRDYAMKTETVKPGKDQKPEVLVFEEIAKAKKLNPEGYPHLISMFENGQIGMNRFIVMTLTGPSLDSVIKKHKLTFHAALRICIHALDGIEEFHRLNIVHRDIKAENYLTSYRGRKLIYLADFGMSCHAPEQDERLPNRLTHFWALSPTHRGQATKDWCSRRGTTLNHGFICVWNSFKRTR</sequence>
<reference evidence="8 9" key="2">
    <citation type="journal article" date="2019" name="G3 (Bethesda)">
        <title>Hybrid Assembly of the Genome of the Entomopathogenic Nematode Steinernema carpocapsae Identifies the X-Chromosome.</title>
        <authorList>
            <person name="Serra L."/>
            <person name="Macchietto M."/>
            <person name="Macias-Munoz A."/>
            <person name="McGill C.J."/>
            <person name="Rodriguez I.M."/>
            <person name="Rodriguez B."/>
            <person name="Murad R."/>
            <person name="Mortazavi A."/>
        </authorList>
    </citation>
    <scope>NUCLEOTIDE SEQUENCE [LARGE SCALE GENOMIC DNA]</scope>
    <source>
        <strain evidence="8 9">ALL</strain>
    </source>
</reference>
<dbReference type="EMBL" id="AZBU02000006">
    <property type="protein sequence ID" value="TKR73811.1"/>
    <property type="molecule type" value="Genomic_DNA"/>
</dbReference>
<feature type="compositionally biased region" description="Polar residues" evidence="6">
    <location>
        <begin position="25"/>
        <end position="34"/>
    </location>
</feature>
<name>A0A4U5MVG1_STECR</name>
<evidence type="ECO:0000313" key="8">
    <source>
        <dbReference type="EMBL" id="TKR73811.1"/>
    </source>
</evidence>
<dbReference type="GO" id="GO:0004674">
    <property type="term" value="F:protein serine/threonine kinase activity"/>
    <property type="evidence" value="ECO:0007669"/>
    <property type="project" value="UniProtKB-KW"/>
</dbReference>
<dbReference type="PROSITE" id="PS00108">
    <property type="entry name" value="PROTEIN_KINASE_ST"/>
    <property type="match status" value="1"/>
</dbReference>
<keyword evidence="9" id="KW-1185">Reference proteome</keyword>
<dbReference type="Gene3D" id="1.10.510.10">
    <property type="entry name" value="Transferase(Phosphotransferase) domain 1"/>
    <property type="match status" value="1"/>
</dbReference>
<evidence type="ECO:0000256" key="1">
    <source>
        <dbReference type="ARBA" id="ARBA00012513"/>
    </source>
</evidence>
<keyword evidence="5" id="KW-0723">Serine/threonine-protein kinase</keyword>
<feature type="compositionally biased region" description="Low complexity" evidence="6">
    <location>
        <begin position="35"/>
        <end position="47"/>
    </location>
</feature>
<evidence type="ECO:0000256" key="3">
    <source>
        <dbReference type="ARBA" id="ARBA00022840"/>
    </source>
</evidence>
<dbReference type="Pfam" id="PF00069">
    <property type="entry name" value="Pkinase"/>
    <property type="match status" value="1"/>
</dbReference>
<dbReference type="InterPro" id="IPR050235">
    <property type="entry name" value="CK1_Ser-Thr_kinase"/>
</dbReference>
<protein>
    <recommendedName>
        <fullName evidence="1">non-specific serine/threonine protein kinase</fullName>
        <ecNumber evidence="1">2.7.11.1</ecNumber>
    </recommendedName>
</protein>
<keyword evidence="2 4" id="KW-0547">Nucleotide-binding</keyword>
<feature type="domain" description="Protein kinase" evidence="7">
    <location>
        <begin position="117"/>
        <end position="319"/>
    </location>
</feature>
<feature type="binding site" evidence="4">
    <location>
        <position position="145"/>
    </location>
    <ligand>
        <name>ATP</name>
        <dbReference type="ChEBI" id="CHEBI:30616"/>
    </ligand>
</feature>
<dbReference type="GO" id="GO:0005524">
    <property type="term" value="F:ATP binding"/>
    <property type="evidence" value="ECO:0007669"/>
    <property type="project" value="UniProtKB-UniRule"/>
</dbReference>
<feature type="compositionally biased region" description="Basic residues" evidence="6">
    <location>
        <begin position="56"/>
        <end position="66"/>
    </location>
</feature>
<dbReference type="PANTHER" id="PTHR11909">
    <property type="entry name" value="CASEIN KINASE-RELATED"/>
    <property type="match status" value="1"/>
</dbReference>
<dbReference type="OrthoDB" id="248495at2759"/>
<dbReference type="PROSITE" id="PS00107">
    <property type="entry name" value="PROTEIN_KINASE_ATP"/>
    <property type="match status" value="1"/>
</dbReference>
<proteinExistence type="inferred from homology"/>
<dbReference type="Proteomes" id="UP000298663">
    <property type="component" value="Unassembled WGS sequence"/>
</dbReference>
<evidence type="ECO:0000256" key="5">
    <source>
        <dbReference type="RuleBase" id="RU000304"/>
    </source>
</evidence>
<keyword evidence="5" id="KW-0418">Kinase</keyword>
<feature type="compositionally biased region" description="Polar residues" evidence="6">
    <location>
        <begin position="1"/>
        <end position="10"/>
    </location>
</feature>
<comment type="caution">
    <text evidence="8">The sequence shown here is derived from an EMBL/GenBank/DDBJ whole genome shotgun (WGS) entry which is preliminary data.</text>
</comment>
<evidence type="ECO:0000256" key="2">
    <source>
        <dbReference type="ARBA" id="ARBA00022741"/>
    </source>
</evidence>
<dbReference type="InterPro" id="IPR008271">
    <property type="entry name" value="Ser/Thr_kinase_AS"/>
</dbReference>
<organism evidence="8 9">
    <name type="scientific">Steinernema carpocapsae</name>
    <name type="common">Entomopathogenic nematode</name>
    <dbReference type="NCBI Taxonomy" id="34508"/>
    <lineage>
        <taxon>Eukaryota</taxon>
        <taxon>Metazoa</taxon>
        <taxon>Ecdysozoa</taxon>
        <taxon>Nematoda</taxon>
        <taxon>Chromadorea</taxon>
        <taxon>Rhabditida</taxon>
        <taxon>Tylenchina</taxon>
        <taxon>Panagrolaimomorpha</taxon>
        <taxon>Strongyloidoidea</taxon>
        <taxon>Steinernematidae</taxon>
        <taxon>Steinernema</taxon>
    </lineage>
</organism>
<dbReference type="SMART" id="SM00220">
    <property type="entry name" value="S_TKc"/>
    <property type="match status" value="1"/>
</dbReference>
<evidence type="ECO:0000259" key="7">
    <source>
        <dbReference type="PROSITE" id="PS50011"/>
    </source>
</evidence>
<gene>
    <name evidence="8" type="ORF">L596_021079</name>
</gene>
<dbReference type="PROSITE" id="PS50011">
    <property type="entry name" value="PROTEIN_KINASE_DOM"/>
    <property type="match status" value="1"/>
</dbReference>
<dbReference type="InterPro" id="IPR011009">
    <property type="entry name" value="Kinase-like_dom_sf"/>
</dbReference>
<accession>A0A4U5MVG1</accession>
<dbReference type="InterPro" id="IPR000719">
    <property type="entry name" value="Prot_kinase_dom"/>
</dbReference>
<evidence type="ECO:0000256" key="6">
    <source>
        <dbReference type="SAM" id="MobiDB-lite"/>
    </source>
</evidence>
<dbReference type="AlphaFoldDB" id="A0A4U5MVG1"/>
<keyword evidence="5" id="KW-0808">Transferase</keyword>
<dbReference type="InterPro" id="IPR017441">
    <property type="entry name" value="Protein_kinase_ATP_BS"/>
</dbReference>
<evidence type="ECO:0000256" key="4">
    <source>
        <dbReference type="PROSITE-ProRule" id="PRU10141"/>
    </source>
</evidence>
<reference evidence="8 9" key="1">
    <citation type="journal article" date="2015" name="Genome Biol.">
        <title>Comparative genomics of Steinernema reveals deeply conserved gene regulatory networks.</title>
        <authorList>
            <person name="Dillman A.R."/>
            <person name="Macchietto M."/>
            <person name="Porter C.F."/>
            <person name="Rogers A."/>
            <person name="Williams B."/>
            <person name="Antoshechkin I."/>
            <person name="Lee M.M."/>
            <person name="Goodwin Z."/>
            <person name="Lu X."/>
            <person name="Lewis E.E."/>
            <person name="Goodrich-Blair H."/>
            <person name="Stock S.P."/>
            <person name="Adams B.J."/>
            <person name="Sternberg P.W."/>
            <person name="Mortazavi A."/>
        </authorList>
    </citation>
    <scope>NUCLEOTIDE SEQUENCE [LARGE SCALE GENOMIC DNA]</scope>
    <source>
        <strain evidence="8 9">ALL</strain>
    </source>
</reference>
<evidence type="ECO:0000313" key="9">
    <source>
        <dbReference type="Proteomes" id="UP000298663"/>
    </source>
</evidence>
<dbReference type="SUPFAM" id="SSF56112">
    <property type="entry name" value="Protein kinase-like (PK-like)"/>
    <property type="match status" value="1"/>
</dbReference>
<keyword evidence="3 4" id="KW-0067">ATP-binding</keyword>
<feature type="region of interest" description="Disordered" evidence="6">
    <location>
        <begin position="1"/>
        <end position="100"/>
    </location>
</feature>
<dbReference type="STRING" id="34508.A0A4U5MVG1"/>
<dbReference type="EC" id="2.7.11.1" evidence="1"/>